<sequence>MSASLCFMSNRNQMIGRSGEKRFSLLCTDHDVTCNRSEEDDYGWDKFIEFPPRARSSIALDMQPNAPRALVQVKATKGDQRTVSLKLDNAIRYARSELPTFIVLAVLEGDRTIWYAKHVWAQLIGAWLLAGRMADANGTPPHTTQISLTFSDDDRHDDLLGWMAGEIATESFDYVKRKGNIVQTIGFGERAGVIKATVGSEHAHDIFDLMLGLKDSLKVTRFTYTSERFGIQAREPEIDEIGVLLSVKPYADRGTLHLNFPGIRRCTVAARLYSANDGTHCAWRLDAGGLDIVVGPQDRTRVRAHLKQETSTTMDQLLLFALLQQMPPEAWIDLEMRINDQVLDLGSISMSMGSGTGWPLLTIAIDAMRTVTKFSAQTEPECSMGDVLRASHELGVLGGLIGNVALRLSCVPNSGVSQAFKSMLSFSSARVRDLSFGAVARRDIVSREVKGGRLELYFAPPTVIWTSMDADAAQHHDRISAAYQNELARMTPRGDILAIGDLRLIADGSGSDRPIMND</sequence>
<evidence type="ECO:0000313" key="2">
    <source>
        <dbReference type="Proteomes" id="UP001279660"/>
    </source>
</evidence>
<dbReference type="EMBL" id="JAWXXV010000001">
    <property type="protein sequence ID" value="MDX5984170.1"/>
    <property type="molecule type" value="Genomic_DNA"/>
</dbReference>
<keyword evidence="2" id="KW-1185">Reference proteome</keyword>
<name>A0ABU4PJ21_9SPHN</name>
<dbReference type="RefSeq" id="WP_010403747.1">
    <property type="nucleotide sequence ID" value="NZ_JAWXXV010000001.1"/>
</dbReference>
<dbReference type="Proteomes" id="UP001279660">
    <property type="component" value="Unassembled WGS sequence"/>
</dbReference>
<evidence type="ECO:0008006" key="3">
    <source>
        <dbReference type="Google" id="ProtNLM"/>
    </source>
</evidence>
<gene>
    <name evidence="1" type="ORF">SIL82_07845</name>
</gene>
<organism evidence="1 2">
    <name type="scientific">Sphingomonas echinoides</name>
    <dbReference type="NCBI Taxonomy" id="59803"/>
    <lineage>
        <taxon>Bacteria</taxon>
        <taxon>Pseudomonadati</taxon>
        <taxon>Pseudomonadota</taxon>
        <taxon>Alphaproteobacteria</taxon>
        <taxon>Sphingomonadales</taxon>
        <taxon>Sphingomonadaceae</taxon>
        <taxon>Sphingomonas</taxon>
    </lineage>
</organism>
<accession>A0ABU4PJ21</accession>
<reference evidence="1 2" key="1">
    <citation type="submission" date="2023-11" db="EMBL/GenBank/DDBJ databases">
        <title>MicrobeMod: A computational toolkit for identifying prokaryotic methylation and restriction-modification with nanopore sequencing.</title>
        <authorList>
            <person name="Crits-Christoph A."/>
            <person name="Kang S.C."/>
            <person name="Lee H."/>
            <person name="Ostrov N."/>
        </authorList>
    </citation>
    <scope>NUCLEOTIDE SEQUENCE [LARGE SCALE GENOMIC DNA]</scope>
    <source>
        <strain evidence="1 2">ATCC 14820</strain>
    </source>
</reference>
<evidence type="ECO:0000313" key="1">
    <source>
        <dbReference type="EMBL" id="MDX5984170.1"/>
    </source>
</evidence>
<protein>
    <recommendedName>
        <fullName evidence="3">DUF4365 domain-containing protein</fullName>
    </recommendedName>
</protein>
<proteinExistence type="predicted"/>
<comment type="caution">
    <text evidence="1">The sequence shown here is derived from an EMBL/GenBank/DDBJ whole genome shotgun (WGS) entry which is preliminary data.</text>
</comment>